<dbReference type="EMBL" id="LJCR01002812">
    <property type="protein sequence ID" value="KPV48248.1"/>
    <property type="molecule type" value="Genomic_DNA"/>
</dbReference>
<evidence type="ECO:0000313" key="2">
    <source>
        <dbReference type="Proteomes" id="UP000050509"/>
    </source>
</evidence>
<feature type="non-terminal residue" evidence="1">
    <location>
        <position position="235"/>
    </location>
</feature>
<organism evidence="1 2">
    <name type="scientific">Kouleothrix aurantiaca</name>
    <dbReference type="NCBI Taxonomy" id="186479"/>
    <lineage>
        <taxon>Bacteria</taxon>
        <taxon>Bacillati</taxon>
        <taxon>Chloroflexota</taxon>
        <taxon>Chloroflexia</taxon>
        <taxon>Chloroflexales</taxon>
        <taxon>Roseiflexineae</taxon>
        <taxon>Roseiflexaceae</taxon>
        <taxon>Kouleothrix</taxon>
    </lineage>
</organism>
<keyword evidence="2" id="KW-1185">Reference proteome</keyword>
<accession>A0A0P9CQH7</accession>
<dbReference type="Proteomes" id="UP000050509">
    <property type="component" value="Unassembled WGS sequence"/>
</dbReference>
<evidence type="ECO:0000313" key="1">
    <source>
        <dbReference type="EMBL" id="KPV48248.1"/>
    </source>
</evidence>
<dbReference type="AlphaFoldDB" id="A0A0P9CQH7"/>
<proteinExistence type="predicted"/>
<comment type="caution">
    <text evidence="1">The sequence shown here is derived from an EMBL/GenBank/DDBJ whole genome shotgun (WGS) entry which is preliminary data.</text>
</comment>
<reference evidence="1 2" key="1">
    <citation type="submission" date="2015-09" db="EMBL/GenBank/DDBJ databases">
        <title>Draft genome sequence of Kouleothrix aurantiaca JCM 19913.</title>
        <authorList>
            <person name="Hemp J."/>
        </authorList>
    </citation>
    <scope>NUCLEOTIDE SEQUENCE [LARGE SCALE GENOMIC DNA]</scope>
    <source>
        <strain evidence="1 2">COM-B</strain>
    </source>
</reference>
<gene>
    <name evidence="1" type="ORF">SE17_39100</name>
</gene>
<sequence length="235" mass="25826">MNDYTPLDLSTLASVGAAVYEKKKSPLLGSITLHGLPFLIGGAEPDPARCFVGLGFADAQEAVRVPVEATARHILFAHALLDSRLLDNGPMGEVVAHYTIRYADGETVRLPIRERFEIGPIPMWWSAYPFLAVPDEQDSMLTRDAGPWGNAGERQAETDQGWPQHYYLWAWPNPRPDAPIATIELEPAGRKVVVAAITLGQRDEQPLRRQVKRAVKITLAEPGGTETLGVRVDRG</sequence>
<protein>
    <submittedName>
        <fullName evidence="1">Uncharacterized protein</fullName>
    </submittedName>
</protein>
<name>A0A0P9CQH7_9CHLR</name>